<reference evidence="1" key="2">
    <citation type="submission" date="2020-07" db="EMBL/GenBank/DDBJ databases">
        <authorList>
            <person name="Vera ALvarez R."/>
            <person name="Arias-Moreno D.M."/>
            <person name="Jimenez-Jacinto V."/>
            <person name="Jimenez-Bremont J.F."/>
            <person name="Swaminathan K."/>
            <person name="Moose S.P."/>
            <person name="Guerrero-Gonzalez M.L."/>
            <person name="Marino-Ramirez L."/>
            <person name="Landsman D."/>
            <person name="Rodriguez-Kessler M."/>
            <person name="Delgado-Sanchez P."/>
        </authorList>
    </citation>
    <scope>NUCLEOTIDE SEQUENCE</scope>
    <source>
        <tissue evidence="1">Cladode</tissue>
    </source>
</reference>
<reference evidence="1" key="1">
    <citation type="journal article" date="2013" name="J. Plant Res.">
        <title>Effect of fungi and light on seed germination of three Opuntia species from semiarid lands of central Mexico.</title>
        <authorList>
            <person name="Delgado-Sanchez P."/>
            <person name="Jimenez-Bremont J.F."/>
            <person name="Guerrero-Gonzalez Mde L."/>
            <person name="Flores J."/>
        </authorList>
    </citation>
    <scope>NUCLEOTIDE SEQUENCE</scope>
    <source>
        <tissue evidence="1">Cladode</tissue>
    </source>
</reference>
<dbReference type="EMBL" id="GISG01001874">
    <property type="protein sequence ID" value="MBA4614264.1"/>
    <property type="molecule type" value="Transcribed_RNA"/>
</dbReference>
<protein>
    <submittedName>
        <fullName evidence="1">Uncharacterized protein</fullName>
    </submittedName>
</protein>
<accession>A0A7C9CBG4</accession>
<dbReference type="AlphaFoldDB" id="A0A7C9CBG4"/>
<dbReference type="EMBL" id="GISG01001876">
    <property type="protein sequence ID" value="MBA4614266.1"/>
    <property type="molecule type" value="Transcribed_RNA"/>
</dbReference>
<sequence length="115" mass="13338">MSACFGTSIHHLGFNNLIQTHNKVSCRTWDQYSKNLQLSLLFFISWKIKTPRHLVHYSKQQMLGGLSCLRHLGTPNHFIQGFISRRPQCSFSRVSSVSSGHKRSYDLNEVWCEIK</sequence>
<organism evidence="1">
    <name type="scientific">Opuntia streptacantha</name>
    <name type="common">Prickly pear cactus</name>
    <name type="synonym">Opuntia cardona</name>
    <dbReference type="NCBI Taxonomy" id="393608"/>
    <lineage>
        <taxon>Eukaryota</taxon>
        <taxon>Viridiplantae</taxon>
        <taxon>Streptophyta</taxon>
        <taxon>Embryophyta</taxon>
        <taxon>Tracheophyta</taxon>
        <taxon>Spermatophyta</taxon>
        <taxon>Magnoliopsida</taxon>
        <taxon>eudicotyledons</taxon>
        <taxon>Gunneridae</taxon>
        <taxon>Pentapetalae</taxon>
        <taxon>Caryophyllales</taxon>
        <taxon>Cactineae</taxon>
        <taxon>Cactaceae</taxon>
        <taxon>Opuntioideae</taxon>
        <taxon>Opuntia</taxon>
    </lineage>
</organism>
<name>A0A7C9CBG4_OPUST</name>
<evidence type="ECO:0000313" key="1">
    <source>
        <dbReference type="EMBL" id="MBA4614266.1"/>
    </source>
</evidence>
<proteinExistence type="predicted"/>